<sequence>MAEPCEDDALAAARLPTRFGEFRIIAFPGETANREHIALVLGDMEGEVLVRIHSECLTGDVFHSDRCDCGEQLDLAMERIAEAGHGVIIYLRQEGRGIGLVNKLHAYNLQDDGLDTVEANEKLGFSGEMRQYGDAVTILGSLGVGKTALLTNNPAKIEALREAGLTVRREPHIITPKAENQDYLNTKSNKMGHLIPPG</sequence>
<dbReference type="HAMAP" id="MF_00179">
    <property type="entry name" value="RibA"/>
    <property type="match status" value="1"/>
</dbReference>
<dbReference type="SUPFAM" id="SSF142695">
    <property type="entry name" value="RibA-like"/>
    <property type="match status" value="1"/>
</dbReference>
<proteinExistence type="inferred from homology"/>
<dbReference type="Pfam" id="PF00925">
    <property type="entry name" value="GTP_cyclohydro2"/>
    <property type="match status" value="1"/>
</dbReference>
<dbReference type="InterPro" id="IPR000926">
    <property type="entry name" value="RibA"/>
</dbReference>
<dbReference type="GO" id="GO:0005525">
    <property type="term" value="F:GTP binding"/>
    <property type="evidence" value="ECO:0007669"/>
    <property type="project" value="UniProtKB-KW"/>
</dbReference>
<dbReference type="GO" id="GO:0008686">
    <property type="term" value="F:3,4-dihydroxy-2-butanone-4-phosphate synthase activity"/>
    <property type="evidence" value="ECO:0007669"/>
    <property type="project" value="TreeGrafter"/>
</dbReference>
<dbReference type="GO" id="GO:0009231">
    <property type="term" value="P:riboflavin biosynthetic process"/>
    <property type="evidence" value="ECO:0007669"/>
    <property type="project" value="UniProtKB-KW"/>
</dbReference>
<dbReference type="Gene3D" id="3.40.50.10990">
    <property type="entry name" value="GTP cyclohydrolase II"/>
    <property type="match status" value="1"/>
</dbReference>
<dbReference type="EC" id="3.5.4.25" evidence="4"/>
<keyword evidence="10" id="KW-0342">GTP-binding</keyword>
<evidence type="ECO:0000256" key="7">
    <source>
        <dbReference type="ARBA" id="ARBA00022741"/>
    </source>
</evidence>
<evidence type="ECO:0000256" key="5">
    <source>
        <dbReference type="ARBA" id="ARBA00022619"/>
    </source>
</evidence>
<dbReference type="EMBL" id="UINC01001378">
    <property type="protein sequence ID" value="SUZ79212.1"/>
    <property type="molecule type" value="Genomic_DNA"/>
</dbReference>
<accession>A0A381QIP9</accession>
<keyword evidence="9" id="KW-0862">Zinc</keyword>
<comment type="catalytic activity">
    <reaction evidence="11">
        <text>GTP + 4 H2O = 2,5-diamino-6-hydroxy-4-(5-phosphoribosylamino)-pyrimidine + formate + 2 phosphate + 3 H(+)</text>
        <dbReference type="Rhea" id="RHEA:23704"/>
        <dbReference type="ChEBI" id="CHEBI:15377"/>
        <dbReference type="ChEBI" id="CHEBI:15378"/>
        <dbReference type="ChEBI" id="CHEBI:15740"/>
        <dbReference type="ChEBI" id="CHEBI:37565"/>
        <dbReference type="ChEBI" id="CHEBI:43474"/>
        <dbReference type="ChEBI" id="CHEBI:58614"/>
        <dbReference type="EC" id="3.5.4.25"/>
    </reaction>
</comment>
<dbReference type="GO" id="GO:0005829">
    <property type="term" value="C:cytosol"/>
    <property type="evidence" value="ECO:0007669"/>
    <property type="project" value="TreeGrafter"/>
</dbReference>
<dbReference type="GO" id="GO:0003935">
    <property type="term" value="F:GTP cyclohydrolase II activity"/>
    <property type="evidence" value="ECO:0007669"/>
    <property type="project" value="UniProtKB-EC"/>
</dbReference>
<gene>
    <name evidence="13" type="ORF">METZ01_LOCUS32066</name>
</gene>
<dbReference type="PANTHER" id="PTHR21327">
    <property type="entry name" value="GTP CYCLOHYDROLASE II-RELATED"/>
    <property type="match status" value="1"/>
</dbReference>
<dbReference type="NCBIfam" id="NF001591">
    <property type="entry name" value="PRK00393.1"/>
    <property type="match status" value="1"/>
</dbReference>
<evidence type="ECO:0000256" key="1">
    <source>
        <dbReference type="ARBA" id="ARBA00001947"/>
    </source>
</evidence>
<dbReference type="NCBIfam" id="TIGR00505">
    <property type="entry name" value="ribA"/>
    <property type="match status" value="1"/>
</dbReference>
<dbReference type="FunFam" id="3.40.50.10990:FF:000001">
    <property type="entry name" value="Riboflavin biosynthesis protein RibBA"/>
    <property type="match status" value="1"/>
</dbReference>
<evidence type="ECO:0000256" key="9">
    <source>
        <dbReference type="ARBA" id="ARBA00022833"/>
    </source>
</evidence>
<keyword evidence="5" id="KW-0686">Riboflavin biosynthesis</keyword>
<evidence type="ECO:0000256" key="3">
    <source>
        <dbReference type="ARBA" id="ARBA00005520"/>
    </source>
</evidence>
<name>A0A381QIP9_9ZZZZ</name>
<comment type="cofactor">
    <cofactor evidence="1">
        <name>Zn(2+)</name>
        <dbReference type="ChEBI" id="CHEBI:29105"/>
    </cofactor>
</comment>
<evidence type="ECO:0000313" key="13">
    <source>
        <dbReference type="EMBL" id="SUZ79212.1"/>
    </source>
</evidence>
<evidence type="ECO:0000259" key="12">
    <source>
        <dbReference type="Pfam" id="PF00925"/>
    </source>
</evidence>
<keyword evidence="6" id="KW-0479">Metal-binding</keyword>
<evidence type="ECO:0000256" key="2">
    <source>
        <dbReference type="ARBA" id="ARBA00004853"/>
    </source>
</evidence>
<evidence type="ECO:0000256" key="11">
    <source>
        <dbReference type="ARBA" id="ARBA00049295"/>
    </source>
</evidence>
<protein>
    <recommendedName>
        <fullName evidence="4">GTP cyclohydrolase II</fullName>
        <ecNumber evidence="4">3.5.4.25</ecNumber>
    </recommendedName>
</protein>
<dbReference type="InterPro" id="IPR036144">
    <property type="entry name" value="RibA-like_sf"/>
</dbReference>
<evidence type="ECO:0000256" key="10">
    <source>
        <dbReference type="ARBA" id="ARBA00023134"/>
    </source>
</evidence>
<dbReference type="GO" id="GO:0046872">
    <property type="term" value="F:metal ion binding"/>
    <property type="evidence" value="ECO:0007669"/>
    <property type="project" value="UniProtKB-KW"/>
</dbReference>
<dbReference type="PANTHER" id="PTHR21327:SF18">
    <property type="entry name" value="3,4-DIHYDROXY-2-BUTANONE 4-PHOSPHATE SYNTHASE"/>
    <property type="match status" value="1"/>
</dbReference>
<comment type="pathway">
    <text evidence="2">Cofactor biosynthesis; riboflavin biosynthesis; 5-amino-6-(D-ribitylamino)uracil from GTP: step 1/4.</text>
</comment>
<keyword evidence="7" id="KW-0547">Nucleotide-binding</keyword>
<dbReference type="InterPro" id="IPR032677">
    <property type="entry name" value="GTP_cyclohydro_II"/>
</dbReference>
<dbReference type="AlphaFoldDB" id="A0A381QIP9"/>
<evidence type="ECO:0000256" key="8">
    <source>
        <dbReference type="ARBA" id="ARBA00022801"/>
    </source>
</evidence>
<reference evidence="13" key="1">
    <citation type="submission" date="2018-05" db="EMBL/GenBank/DDBJ databases">
        <authorList>
            <person name="Lanie J.A."/>
            <person name="Ng W.-L."/>
            <person name="Kazmierczak K.M."/>
            <person name="Andrzejewski T.M."/>
            <person name="Davidsen T.M."/>
            <person name="Wayne K.J."/>
            <person name="Tettelin H."/>
            <person name="Glass J.I."/>
            <person name="Rusch D."/>
            <person name="Podicherti R."/>
            <person name="Tsui H.-C.T."/>
            <person name="Winkler M.E."/>
        </authorList>
    </citation>
    <scope>NUCLEOTIDE SEQUENCE</scope>
</reference>
<evidence type="ECO:0000256" key="4">
    <source>
        <dbReference type="ARBA" id="ARBA00012762"/>
    </source>
</evidence>
<organism evidence="13">
    <name type="scientific">marine metagenome</name>
    <dbReference type="NCBI Taxonomy" id="408172"/>
    <lineage>
        <taxon>unclassified sequences</taxon>
        <taxon>metagenomes</taxon>
        <taxon>ecological metagenomes</taxon>
    </lineage>
</organism>
<keyword evidence="8" id="KW-0378">Hydrolase</keyword>
<evidence type="ECO:0000256" key="6">
    <source>
        <dbReference type="ARBA" id="ARBA00022723"/>
    </source>
</evidence>
<feature type="domain" description="GTP cyclohydrolase II" evidence="12">
    <location>
        <begin position="12"/>
        <end position="168"/>
    </location>
</feature>
<dbReference type="CDD" id="cd00641">
    <property type="entry name" value="GTP_cyclohydro2"/>
    <property type="match status" value="1"/>
</dbReference>
<comment type="similarity">
    <text evidence="3">In the N-terminal section; belongs to the DHBP synthase family.</text>
</comment>